<organism evidence="1 2">
    <name type="scientific">Choiromyces venosus 120613-1</name>
    <dbReference type="NCBI Taxonomy" id="1336337"/>
    <lineage>
        <taxon>Eukaryota</taxon>
        <taxon>Fungi</taxon>
        <taxon>Dikarya</taxon>
        <taxon>Ascomycota</taxon>
        <taxon>Pezizomycotina</taxon>
        <taxon>Pezizomycetes</taxon>
        <taxon>Pezizales</taxon>
        <taxon>Tuberaceae</taxon>
        <taxon>Choiromyces</taxon>
    </lineage>
</organism>
<dbReference type="EMBL" id="ML120351">
    <property type="protein sequence ID" value="RPB06152.1"/>
    <property type="molecule type" value="Genomic_DNA"/>
</dbReference>
<dbReference type="Proteomes" id="UP000276215">
    <property type="component" value="Unassembled WGS sequence"/>
</dbReference>
<proteinExistence type="predicted"/>
<name>A0A3N4KA07_9PEZI</name>
<gene>
    <name evidence="1" type="ORF">L873DRAFT_27656</name>
</gene>
<dbReference type="AlphaFoldDB" id="A0A3N4KA07"/>
<protein>
    <submittedName>
        <fullName evidence="1">Uncharacterized protein</fullName>
    </submittedName>
</protein>
<accession>A0A3N4KA07</accession>
<evidence type="ECO:0000313" key="2">
    <source>
        <dbReference type="Proteomes" id="UP000276215"/>
    </source>
</evidence>
<reference evidence="1 2" key="1">
    <citation type="journal article" date="2018" name="Nat. Ecol. Evol.">
        <title>Pezizomycetes genomes reveal the molecular basis of ectomycorrhizal truffle lifestyle.</title>
        <authorList>
            <person name="Murat C."/>
            <person name="Payen T."/>
            <person name="Noel B."/>
            <person name="Kuo A."/>
            <person name="Morin E."/>
            <person name="Chen J."/>
            <person name="Kohler A."/>
            <person name="Krizsan K."/>
            <person name="Balestrini R."/>
            <person name="Da Silva C."/>
            <person name="Montanini B."/>
            <person name="Hainaut M."/>
            <person name="Levati E."/>
            <person name="Barry K.W."/>
            <person name="Belfiori B."/>
            <person name="Cichocki N."/>
            <person name="Clum A."/>
            <person name="Dockter R.B."/>
            <person name="Fauchery L."/>
            <person name="Guy J."/>
            <person name="Iotti M."/>
            <person name="Le Tacon F."/>
            <person name="Lindquist E.A."/>
            <person name="Lipzen A."/>
            <person name="Malagnac F."/>
            <person name="Mello A."/>
            <person name="Molinier V."/>
            <person name="Miyauchi S."/>
            <person name="Poulain J."/>
            <person name="Riccioni C."/>
            <person name="Rubini A."/>
            <person name="Sitrit Y."/>
            <person name="Splivallo R."/>
            <person name="Traeger S."/>
            <person name="Wang M."/>
            <person name="Zifcakova L."/>
            <person name="Wipf D."/>
            <person name="Zambonelli A."/>
            <person name="Paolocci F."/>
            <person name="Nowrousian M."/>
            <person name="Ottonello S."/>
            <person name="Baldrian P."/>
            <person name="Spatafora J.W."/>
            <person name="Henrissat B."/>
            <person name="Nagy L.G."/>
            <person name="Aury J.M."/>
            <person name="Wincker P."/>
            <person name="Grigoriev I.V."/>
            <person name="Bonfante P."/>
            <person name="Martin F.M."/>
        </authorList>
    </citation>
    <scope>NUCLEOTIDE SEQUENCE [LARGE SCALE GENOMIC DNA]</scope>
    <source>
        <strain evidence="1 2">120613-1</strain>
    </source>
</reference>
<keyword evidence="2" id="KW-1185">Reference proteome</keyword>
<sequence>MSWLVGWFCFCHRECLQGRGSQPCVRCGTNCLELYDTVLYSTAQYKLEETGLFILLHSEKRLDFGIWLRIYIPHQRVQRISLHTGSLPVKVMAKKQHKLTRTR</sequence>
<evidence type="ECO:0000313" key="1">
    <source>
        <dbReference type="EMBL" id="RPB06152.1"/>
    </source>
</evidence>